<feature type="region of interest" description="Disordered" evidence="1">
    <location>
        <begin position="1"/>
        <end position="63"/>
    </location>
</feature>
<protein>
    <submittedName>
        <fullName evidence="2">Uncharacterized protein</fullName>
    </submittedName>
</protein>
<keyword evidence="3" id="KW-1185">Reference proteome</keyword>
<feature type="compositionally biased region" description="Polar residues" evidence="1">
    <location>
        <begin position="368"/>
        <end position="380"/>
    </location>
</feature>
<organism evidence="2 3">
    <name type="scientific">Phlyctema vagabunda</name>
    <dbReference type="NCBI Taxonomy" id="108571"/>
    <lineage>
        <taxon>Eukaryota</taxon>
        <taxon>Fungi</taxon>
        <taxon>Dikarya</taxon>
        <taxon>Ascomycota</taxon>
        <taxon>Pezizomycotina</taxon>
        <taxon>Leotiomycetes</taxon>
        <taxon>Helotiales</taxon>
        <taxon>Dermateaceae</taxon>
        <taxon>Phlyctema</taxon>
    </lineage>
</organism>
<feature type="compositionally biased region" description="Basic and acidic residues" evidence="1">
    <location>
        <begin position="307"/>
        <end position="317"/>
    </location>
</feature>
<evidence type="ECO:0000313" key="3">
    <source>
        <dbReference type="Proteomes" id="UP001629113"/>
    </source>
</evidence>
<accession>A0ABR4PRM8</accession>
<evidence type="ECO:0000313" key="2">
    <source>
        <dbReference type="EMBL" id="KAL3426012.1"/>
    </source>
</evidence>
<sequence length="380" mass="42311">MSSHSSISNNSPVPDEATHDTEQGTGFDVSDDISSNEDSESDSDTSSDSSIPPRADPAELATYYKEESEGIKAFRDAWREELLQLASTRDRAKSPEKKALEANSKVSNKVKVFKSPAPRQKARNAPVAKRGTSFKWSDNARINQTPFRVGQNRSAELKMKLKATDGTTYEFKYSKREVNWKDSKAVSKANTWRRQIFRRRLMKKTDLNAFRPPWTVTEQASIRDTWSAIARKHNAKFQGKTMSVGEALARSTCLRTGQLSRDGQTLQKSASVPLPARTAAAILSMVRRWPEVKSLLENHSETASSQQKDETLSKDEGMNESFETQAGQETDEESEDLEQGSDSESELTDLSDFFDTDDDENIGGNIPGKTTNSGTLVSVY</sequence>
<comment type="caution">
    <text evidence="2">The sequence shown here is derived from an EMBL/GenBank/DDBJ whole genome shotgun (WGS) entry which is preliminary data.</text>
</comment>
<reference evidence="2 3" key="1">
    <citation type="submission" date="2024-06" db="EMBL/GenBank/DDBJ databases">
        <title>Complete genome of Phlyctema vagabunda strain 19-DSS-EL-015.</title>
        <authorList>
            <person name="Fiorenzani C."/>
        </authorList>
    </citation>
    <scope>NUCLEOTIDE SEQUENCE [LARGE SCALE GENOMIC DNA]</scope>
    <source>
        <strain evidence="2 3">19-DSS-EL-015</strain>
    </source>
</reference>
<evidence type="ECO:0000256" key="1">
    <source>
        <dbReference type="SAM" id="MobiDB-lite"/>
    </source>
</evidence>
<feature type="region of interest" description="Disordered" evidence="1">
    <location>
        <begin position="297"/>
        <end position="380"/>
    </location>
</feature>
<gene>
    <name evidence="2" type="ORF">PVAG01_02803</name>
</gene>
<name>A0ABR4PRM8_9HELO</name>
<dbReference type="EMBL" id="JBFCZG010000002">
    <property type="protein sequence ID" value="KAL3426012.1"/>
    <property type="molecule type" value="Genomic_DNA"/>
</dbReference>
<feature type="compositionally biased region" description="Low complexity" evidence="1">
    <location>
        <begin position="1"/>
        <end position="11"/>
    </location>
</feature>
<feature type="compositionally biased region" description="Acidic residues" evidence="1">
    <location>
        <begin position="329"/>
        <end position="361"/>
    </location>
</feature>
<feature type="compositionally biased region" description="Acidic residues" evidence="1">
    <location>
        <begin position="29"/>
        <end position="45"/>
    </location>
</feature>
<dbReference type="Proteomes" id="UP001629113">
    <property type="component" value="Unassembled WGS sequence"/>
</dbReference>
<proteinExistence type="predicted"/>